<evidence type="ECO:0000313" key="2">
    <source>
        <dbReference type="Proteomes" id="UP000287188"/>
    </source>
</evidence>
<protein>
    <submittedName>
        <fullName evidence="1">Uncharacterized protein</fullName>
    </submittedName>
</protein>
<accession>A0A402ANS6</accession>
<dbReference type="RefSeq" id="WP_246035435.1">
    <property type="nucleotide sequence ID" value="NZ_BIFS01000001.1"/>
</dbReference>
<dbReference type="EMBL" id="BIFS01000001">
    <property type="protein sequence ID" value="GCE20848.1"/>
    <property type="molecule type" value="Genomic_DNA"/>
</dbReference>
<sequence>MSDPFVSPLVDDLATFRRLGHLAVDVVADYLETLRERPVFVPMTPDERQELLTLDFSEEGIPPEELLATVRDRLFTHPMGNGHPAFSAGSIRLLPFLVFLLNSWRRPSIPVVPGEIMRPFIWSIASSAG</sequence>
<dbReference type="AlphaFoldDB" id="A0A402ANS6"/>
<keyword evidence="2" id="KW-1185">Reference proteome</keyword>
<evidence type="ECO:0000313" key="1">
    <source>
        <dbReference type="EMBL" id="GCE20848.1"/>
    </source>
</evidence>
<proteinExistence type="predicted"/>
<reference evidence="2" key="1">
    <citation type="submission" date="2018-12" db="EMBL/GenBank/DDBJ databases">
        <title>Tengunoibacter tsumagoiensis gen. nov., sp. nov., Dictyobacter kobayashii sp. nov., D. alpinus sp. nov., and D. joshuensis sp. nov. and description of Dictyobacteraceae fam. nov. within the order Ktedonobacterales isolated from Tengu-no-mugimeshi.</title>
        <authorList>
            <person name="Wang C.M."/>
            <person name="Zheng Y."/>
            <person name="Sakai Y."/>
            <person name="Toyoda A."/>
            <person name="Minakuchi Y."/>
            <person name="Abe K."/>
            <person name="Yokota A."/>
            <person name="Yabe S."/>
        </authorList>
    </citation>
    <scope>NUCLEOTIDE SEQUENCE [LARGE SCALE GENOMIC DNA]</scope>
    <source>
        <strain evidence="2">Uno11</strain>
    </source>
</reference>
<name>A0A402ANS6_9CHLR</name>
<organism evidence="1 2">
    <name type="scientific">Dictyobacter kobayashii</name>
    <dbReference type="NCBI Taxonomy" id="2014872"/>
    <lineage>
        <taxon>Bacteria</taxon>
        <taxon>Bacillati</taxon>
        <taxon>Chloroflexota</taxon>
        <taxon>Ktedonobacteria</taxon>
        <taxon>Ktedonobacterales</taxon>
        <taxon>Dictyobacteraceae</taxon>
        <taxon>Dictyobacter</taxon>
    </lineage>
</organism>
<dbReference type="Proteomes" id="UP000287188">
    <property type="component" value="Unassembled WGS sequence"/>
</dbReference>
<gene>
    <name evidence="1" type="ORF">KDK_46480</name>
</gene>
<dbReference type="Gene3D" id="1.20.1340.10">
    <property type="entry name" value="dopa decarboxylase, N-terminal domain"/>
    <property type="match status" value="1"/>
</dbReference>
<dbReference type="SUPFAM" id="SSF53383">
    <property type="entry name" value="PLP-dependent transferases"/>
    <property type="match status" value="1"/>
</dbReference>
<comment type="caution">
    <text evidence="1">The sequence shown here is derived from an EMBL/GenBank/DDBJ whole genome shotgun (WGS) entry which is preliminary data.</text>
</comment>
<dbReference type="InterPro" id="IPR015424">
    <property type="entry name" value="PyrdxlP-dep_Trfase"/>
</dbReference>